<dbReference type="Proteomes" id="UP001142078">
    <property type="component" value="Unassembled WGS sequence"/>
</dbReference>
<protein>
    <submittedName>
        <fullName evidence="4">NifU family protein</fullName>
    </submittedName>
</protein>
<dbReference type="InterPro" id="IPR001075">
    <property type="entry name" value="NIF_FeS_clus_asmbl_NifU_C"/>
</dbReference>
<evidence type="ECO:0000313" key="4">
    <source>
        <dbReference type="EMBL" id="MCR2043406.1"/>
    </source>
</evidence>
<evidence type="ECO:0000259" key="3">
    <source>
        <dbReference type="Pfam" id="PF01106"/>
    </source>
</evidence>
<dbReference type="EMBL" id="JANJZL010000002">
    <property type="protein sequence ID" value="MCR2043406.1"/>
    <property type="molecule type" value="Genomic_DNA"/>
</dbReference>
<name>A0A9X2MH28_9FIRM</name>
<dbReference type="AlphaFoldDB" id="A0A9X2MH28"/>
<evidence type="ECO:0000256" key="2">
    <source>
        <dbReference type="ARBA" id="ARBA00049958"/>
    </source>
</evidence>
<proteinExistence type="inferred from homology"/>
<gene>
    <name evidence="4" type="ORF">NSA23_04660</name>
</gene>
<organism evidence="4 5">
    <name type="scientific">Anaerosalibacter massiliensis</name>
    <dbReference type="NCBI Taxonomy" id="1347392"/>
    <lineage>
        <taxon>Bacteria</taxon>
        <taxon>Bacillati</taxon>
        <taxon>Bacillota</taxon>
        <taxon>Tissierellia</taxon>
        <taxon>Tissierellales</taxon>
        <taxon>Sporanaerobacteraceae</taxon>
        <taxon>Anaerosalibacter</taxon>
    </lineage>
</organism>
<dbReference type="GO" id="GO:0051536">
    <property type="term" value="F:iron-sulfur cluster binding"/>
    <property type="evidence" value="ECO:0007669"/>
    <property type="project" value="InterPro"/>
</dbReference>
<dbReference type="Pfam" id="PF01106">
    <property type="entry name" value="NifU"/>
    <property type="match status" value="1"/>
</dbReference>
<sequence>MELRYKIEKIIEKDIRPKLRLHGGDIEIKSLVDKELVIRLTGNCKNCPSAQMTTEDIVERILRENLGSEIGNIKLDSSVDEDLISFAKKILKIN</sequence>
<keyword evidence="5" id="KW-1185">Reference proteome</keyword>
<reference evidence="4" key="1">
    <citation type="submission" date="2022-07" db="EMBL/GenBank/DDBJ databases">
        <title>Enhanced cultured diversity of the mouse gut microbiota enables custom-made synthetic communities.</title>
        <authorList>
            <person name="Afrizal A."/>
        </authorList>
    </citation>
    <scope>NUCLEOTIDE SEQUENCE</scope>
    <source>
        <strain evidence="4">DSM 29482</strain>
    </source>
</reference>
<accession>A0A9X2MH28</accession>
<evidence type="ECO:0000313" key="5">
    <source>
        <dbReference type="Proteomes" id="UP001142078"/>
    </source>
</evidence>
<comment type="caution">
    <text evidence="4">The sequence shown here is derived from an EMBL/GenBank/DDBJ whole genome shotgun (WGS) entry which is preliminary data.</text>
</comment>
<dbReference type="RefSeq" id="WP_042679348.1">
    <property type="nucleotide sequence ID" value="NZ_CABKTM010000013.1"/>
</dbReference>
<dbReference type="GO" id="GO:0005506">
    <property type="term" value="F:iron ion binding"/>
    <property type="evidence" value="ECO:0007669"/>
    <property type="project" value="InterPro"/>
</dbReference>
<comment type="similarity">
    <text evidence="1">Belongs to the NifU family.</text>
</comment>
<dbReference type="PANTHER" id="PTHR11178:SF1">
    <property type="entry name" value="NFU1 IRON-SULFUR CLUSTER SCAFFOLD HOMOLOG, MITOCHONDRIAL"/>
    <property type="match status" value="1"/>
</dbReference>
<evidence type="ECO:0000256" key="1">
    <source>
        <dbReference type="ARBA" id="ARBA00006420"/>
    </source>
</evidence>
<dbReference type="Gene3D" id="3.30.300.130">
    <property type="entry name" value="Fe-S cluster assembly (FSCA)"/>
    <property type="match status" value="1"/>
</dbReference>
<dbReference type="PANTHER" id="PTHR11178">
    <property type="entry name" value="IRON-SULFUR CLUSTER SCAFFOLD PROTEIN NFU-RELATED"/>
    <property type="match status" value="1"/>
</dbReference>
<dbReference type="OrthoDB" id="9796965at2"/>
<comment type="function">
    <text evidence="2">May be involved in the formation or repair of [Fe-S] clusters present in iron-sulfur proteins.</text>
</comment>
<dbReference type="SUPFAM" id="SSF117916">
    <property type="entry name" value="Fe-S cluster assembly (FSCA) domain-like"/>
    <property type="match status" value="1"/>
</dbReference>
<dbReference type="GO" id="GO:0016226">
    <property type="term" value="P:iron-sulfur cluster assembly"/>
    <property type="evidence" value="ECO:0007669"/>
    <property type="project" value="InterPro"/>
</dbReference>
<dbReference type="InterPro" id="IPR034904">
    <property type="entry name" value="FSCA_dom_sf"/>
</dbReference>
<feature type="domain" description="NIF system FeS cluster assembly NifU C-terminal" evidence="3">
    <location>
        <begin position="7"/>
        <end position="69"/>
    </location>
</feature>